<reference evidence="1" key="1">
    <citation type="submission" date="2023-07" db="EMBL/GenBank/DDBJ databases">
        <title>Black Yeasts Isolated from many extreme environments.</title>
        <authorList>
            <person name="Coleine C."/>
            <person name="Stajich J.E."/>
            <person name="Selbmann L."/>
        </authorList>
    </citation>
    <scope>NUCLEOTIDE SEQUENCE</scope>
    <source>
        <strain evidence="1">CCFEE 5714</strain>
    </source>
</reference>
<comment type="caution">
    <text evidence="1">The sequence shown here is derived from an EMBL/GenBank/DDBJ whole genome shotgun (WGS) entry which is preliminary data.</text>
</comment>
<evidence type="ECO:0000313" key="2">
    <source>
        <dbReference type="Proteomes" id="UP001281147"/>
    </source>
</evidence>
<accession>A0ACC3NQ53</accession>
<dbReference type="Proteomes" id="UP001281147">
    <property type="component" value="Unassembled WGS sequence"/>
</dbReference>
<sequence length="595" mass="66189">MDLQLTERHGVRLAIEGCGHGTLHAIYASVAEACKHKDWPGVDLLIIGGDFQAVRNAYDLNCVNMPPKYRQMGDFHEYYSGQRTAPYLTIFIGGNHEASNYLFELYYGGWVAPQIYYVGAANILRLGPLRIAALSGIWKGYDYRKPHHERLPYNESDMRSIYHVRELDVRKLLQTRTQVDIGISHDWPKGVEWKGNFKQLFRHKKHLEEDARNGQLGSVAAQQVMEWLKPTFWFSAHLHCEYAAVVEYGEKDIPQQPLPGNSGADMMLTNEAEIELDDDSIAASTDQKVSNKNEDEVDLDLEEDLEQTTADTWTGRPIENPEIYGEGGAPSSQGQNSKRTGLPGELIASVSGSAAPAVDAREALPESFRRPAKAKPEPVEQPAGITNQQTNFLALDKCEPHRRFLKLMEVSSDTDIDSMRPLRLHFDPEWLAITRTFAIDEQIELGDLDIDVPRPHSQAEYADMIDKRRMWIEDNISKSDLVVPDNFEITAPIYDGGNWNLPQYAQAKEYPNPQTARFCDLLKIPNPFDLSEGNNARRQLDGPRADMQAGSFRGGRGRGRGRGRGGGGGGGRGGGRGGGGGRSRGGGGGRGRFRG</sequence>
<name>A0ACC3NQ53_9PEZI</name>
<gene>
    <name evidence="1" type="primary">DBR1_2</name>
    <name evidence="1" type="ORF">LTR37_003385</name>
</gene>
<evidence type="ECO:0000313" key="1">
    <source>
        <dbReference type="EMBL" id="KAK3721095.1"/>
    </source>
</evidence>
<organism evidence="1 2">
    <name type="scientific">Vermiconidia calcicola</name>
    <dbReference type="NCBI Taxonomy" id="1690605"/>
    <lineage>
        <taxon>Eukaryota</taxon>
        <taxon>Fungi</taxon>
        <taxon>Dikarya</taxon>
        <taxon>Ascomycota</taxon>
        <taxon>Pezizomycotina</taxon>
        <taxon>Dothideomycetes</taxon>
        <taxon>Dothideomycetidae</taxon>
        <taxon>Mycosphaerellales</taxon>
        <taxon>Extremaceae</taxon>
        <taxon>Vermiconidia</taxon>
    </lineage>
</organism>
<protein>
    <submittedName>
        <fullName evidence="1">Lariat debranching enzyme</fullName>
    </submittedName>
</protein>
<keyword evidence="2" id="KW-1185">Reference proteome</keyword>
<dbReference type="EMBL" id="JAUTXU010000019">
    <property type="protein sequence ID" value="KAK3721095.1"/>
    <property type="molecule type" value="Genomic_DNA"/>
</dbReference>
<proteinExistence type="predicted"/>